<name>A0A2K3NTD7_TRIPR</name>
<gene>
    <name evidence="1" type="ORF">L195_g002761</name>
</gene>
<evidence type="ECO:0000313" key="1">
    <source>
        <dbReference type="EMBL" id="PNY06298.1"/>
    </source>
</evidence>
<evidence type="ECO:0000313" key="2">
    <source>
        <dbReference type="Proteomes" id="UP000236291"/>
    </source>
</evidence>
<dbReference type="AlphaFoldDB" id="A0A2K3NTD7"/>
<organism evidence="1 2">
    <name type="scientific">Trifolium pratense</name>
    <name type="common">Red clover</name>
    <dbReference type="NCBI Taxonomy" id="57577"/>
    <lineage>
        <taxon>Eukaryota</taxon>
        <taxon>Viridiplantae</taxon>
        <taxon>Streptophyta</taxon>
        <taxon>Embryophyta</taxon>
        <taxon>Tracheophyta</taxon>
        <taxon>Spermatophyta</taxon>
        <taxon>Magnoliopsida</taxon>
        <taxon>eudicotyledons</taxon>
        <taxon>Gunneridae</taxon>
        <taxon>Pentapetalae</taxon>
        <taxon>rosids</taxon>
        <taxon>fabids</taxon>
        <taxon>Fabales</taxon>
        <taxon>Fabaceae</taxon>
        <taxon>Papilionoideae</taxon>
        <taxon>50 kb inversion clade</taxon>
        <taxon>NPAAA clade</taxon>
        <taxon>Hologalegina</taxon>
        <taxon>IRL clade</taxon>
        <taxon>Trifolieae</taxon>
        <taxon>Trifolium</taxon>
    </lineage>
</organism>
<accession>A0A2K3NTD7</accession>
<comment type="caution">
    <text evidence="1">The sequence shown here is derived from an EMBL/GenBank/DDBJ whole genome shotgun (WGS) entry which is preliminary data.</text>
</comment>
<sequence>MITSLMTRLQIMSTTLYDLKLEDKDNLEGDYPLEEIYLAGKAPLTQSHPSDASHAPDHATCQFILKKEKTKHHIQRVQTQIYLPCNPSSTSTPPCYCISFVPCVAVKPYYVSSVEDPVFICWWSVQPCKAASGRCQLSKERWVPWVTWRWWASPYMKVEEVHHGSIRSEEEAVGGVYFCGIIWSMRCIRRVKLSQRHPAFSHSKVM</sequence>
<reference evidence="1 2" key="2">
    <citation type="journal article" date="2017" name="Front. Plant Sci.">
        <title>Gene Classification and Mining of Molecular Markers Useful in Red Clover (Trifolium pratense) Breeding.</title>
        <authorList>
            <person name="Istvanek J."/>
            <person name="Dluhosova J."/>
            <person name="Dluhos P."/>
            <person name="Patkova L."/>
            <person name="Nedelnik J."/>
            <person name="Repkova J."/>
        </authorList>
    </citation>
    <scope>NUCLEOTIDE SEQUENCE [LARGE SCALE GENOMIC DNA]</scope>
    <source>
        <strain evidence="2">cv. Tatra</strain>
        <tissue evidence="1">Young leaves</tissue>
    </source>
</reference>
<protein>
    <submittedName>
        <fullName evidence="1">Uncharacterized protein</fullName>
    </submittedName>
</protein>
<reference evidence="1 2" key="1">
    <citation type="journal article" date="2014" name="Am. J. Bot.">
        <title>Genome assembly and annotation for red clover (Trifolium pratense; Fabaceae).</title>
        <authorList>
            <person name="Istvanek J."/>
            <person name="Jaros M."/>
            <person name="Krenek A."/>
            <person name="Repkova J."/>
        </authorList>
    </citation>
    <scope>NUCLEOTIDE SEQUENCE [LARGE SCALE GENOMIC DNA]</scope>
    <source>
        <strain evidence="2">cv. Tatra</strain>
        <tissue evidence="1">Young leaves</tissue>
    </source>
</reference>
<dbReference type="Proteomes" id="UP000236291">
    <property type="component" value="Unassembled WGS sequence"/>
</dbReference>
<dbReference type="EMBL" id="ASHM01001236">
    <property type="protein sequence ID" value="PNY06298.1"/>
    <property type="molecule type" value="Genomic_DNA"/>
</dbReference>
<proteinExistence type="predicted"/>